<proteinExistence type="predicted"/>
<name>A0A8X6TYC7_NEPPI</name>
<keyword evidence="2" id="KW-1185">Reference proteome</keyword>
<sequence>MYEYEFRKMAGEVFTWTYNGFSGSEGLKGMSISDVNSQDLLSGGLRLLGGGSYIELLFGDRLAAPDQVDSGAALG</sequence>
<gene>
    <name evidence="1" type="ORF">NPIL_486911</name>
</gene>
<protein>
    <submittedName>
        <fullName evidence="1">Uncharacterized protein</fullName>
    </submittedName>
</protein>
<evidence type="ECO:0000313" key="2">
    <source>
        <dbReference type="Proteomes" id="UP000887013"/>
    </source>
</evidence>
<comment type="caution">
    <text evidence="1">The sequence shown here is derived from an EMBL/GenBank/DDBJ whole genome shotgun (WGS) entry which is preliminary data.</text>
</comment>
<dbReference type="Proteomes" id="UP000887013">
    <property type="component" value="Unassembled WGS sequence"/>
</dbReference>
<evidence type="ECO:0000313" key="1">
    <source>
        <dbReference type="EMBL" id="GFT59539.1"/>
    </source>
</evidence>
<dbReference type="EMBL" id="BMAW01067387">
    <property type="protein sequence ID" value="GFT59539.1"/>
    <property type="molecule type" value="Genomic_DNA"/>
</dbReference>
<dbReference type="AlphaFoldDB" id="A0A8X6TYC7"/>
<organism evidence="1 2">
    <name type="scientific">Nephila pilipes</name>
    <name type="common">Giant wood spider</name>
    <name type="synonym">Nephila maculata</name>
    <dbReference type="NCBI Taxonomy" id="299642"/>
    <lineage>
        <taxon>Eukaryota</taxon>
        <taxon>Metazoa</taxon>
        <taxon>Ecdysozoa</taxon>
        <taxon>Arthropoda</taxon>
        <taxon>Chelicerata</taxon>
        <taxon>Arachnida</taxon>
        <taxon>Araneae</taxon>
        <taxon>Araneomorphae</taxon>
        <taxon>Entelegynae</taxon>
        <taxon>Araneoidea</taxon>
        <taxon>Nephilidae</taxon>
        <taxon>Nephila</taxon>
    </lineage>
</organism>
<reference evidence="1" key="1">
    <citation type="submission" date="2020-08" db="EMBL/GenBank/DDBJ databases">
        <title>Multicomponent nature underlies the extraordinary mechanical properties of spider dragline silk.</title>
        <authorList>
            <person name="Kono N."/>
            <person name="Nakamura H."/>
            <person name="Mori M."/>
            <person name="Yoshida Y."/>
            <person name="Ohtoshi R."/>
            <person name="Malay A.D."/>
            <person name="Moran D.A.P."/>
            <person name="Tomita M."/>
            <person name="Numata K."/>
            <person name="Arakawa K."/>
        </authorList>
    </citation>
    <scope>NUCLEOTIDE SEQUENCE</scope>
</reference>
<accession>A0A8X6TYC7</accession>